<evidence type="ECO:0000313" key="1">
    <source>
        <dbReference type="Ensembl" id="ENSCAFP00000069804.1"/>
    </source>
</evidence>
<proteinExistence type="predicted"/>
<dbReference type="AlphaFoldDB" id="A0A8P0TMA9"/>
<reference evidence="1 2" key="1">
    <citation type="journal article" date="2005" name="Nature">
        <title>Genome sequence, comparative analysis and haplotype structure of the domestic dog.</title>
        <authorList>
            <consortium name="Broad Sequencing Platform"/>
            <person name="Lindblad-Toh K."/>
            <person name="Wade C.M."/>
            <person name="Mikkelsen T.S."/>
            <person name="Karlsson E.K."/>
            <person name="Jaffe D.B."/>
            <person name="Kamal M."/>
            <person name="Clamp M."/>
            <person name="Chang J.L."/>
            <person name="Kulbokas E.J. III"/>
            <person name="Zody M.C."/>
            <person name="Mauceli E."/>
            <person name="Xie X."/>
            <person name="Breen M."/>
            <person name="Wayne R.K."/>
            <person name="Ostrander E.A."/>
            <person name="Ponting C.P."/>
            <person name="Galibert F."/>
            <person name="Smith D.R."/>
            <person name="DeJong P.J."/>
            <person name="Kirkness E."/>
            <person name="Alvarez P."/>
            <person name="Biagi T."/>
            <person name="Brockman W."/>
            <person name="Butler J."/>
            <person name="Chin C.W."/>
            <person name="Cook A."/>
            <person name="Cuff J."/>
            <person name="Daly M.J."/>
            <person name="DeCaprio D."/>
            <person name="Gnerre S."/>
            <person name="Grabherr M."/>
            <person name="Kellis M."/>
            <person name="Kleber M."/>
            <person name="Bardeleben C."/>
            <person name="Goodstadt L."/>
            <person name="Heger A."/>
            <person name="Hitte C."/>
            <person name="Kim L."/>
            <person name="Koepfli K.P."/>
            <person name="Parker H.G."/>
            <person name="Pollinger J.P."/>
            <person name="Searle S.M."/>
            <person name="Sutter N.B."/>
            <person name="Thomas R."/>
            <person name="Webber C."/>
            <person name="Baldwin J."/>
            <person name="Abebe A."/>
            <person name="Abouelleil A."/>
            <person name="Aftuck L."/>
            <person name="Ait-Zahra M."/>
            <person name="Aldredge T."/>
            <person name="Allen N."/>
            <person name="An P."/>
            <person name="Anderson S."/>
            <person name="Antoine C."/>
            <person name="Arachchi H."/>
            <person name="Aslam A."/>
            <person name="Ayotte L."/>
            <person name="Bachantsang P."/>
            <person name="Barry A."/>
            <person name="Bayul T."/>
            <person name="Benamara M."/>
            <person name="Berlin A."/>
            <person name="Bessette D."/>
            <person name="Blitshteyn B."/>
            <person name="Bloom T."/>
            <person name="Blye J."/>
            <person name="Boguslavskiy L."/>
            <person name="Bonnet C."/>
            <person name="Boukhgalter B."/>
            <person name="Brown A."/>
            <person name="Cahill P."/>
            <person name="Calixte N."/>
            <person name="Camarata J."/>
            <person name="Cheshatsang Y."/>
            <person name="Chu J."/>
            <person name="Citroen M."/>
            <person name="Collymore A."/>
            <person name="Cooke P."/>
            <person name="Dawoe T."/>
            <person name="Daza R."/>
            <person name="Decktor K."/>
            <person name="DeGray S."/>
            <person name="Dhargay N."/>
            <person name="Dooley K."/>
            <person name="Dooley K."/>
            <person name="Dorje P."/>
            <person name="Dorjee K."/>
            <person name="Dorris L."/>
            <person name="Duffey N."/>
            <person name="Dupes A."/>
            <person name="Egbiremolen O."/>
            <person name="Elong R."/>
            <person name="Falk J."/>
            <person name="Farina A."/>
            <person name="Faro S."/>
            <person name="Ferguson D."/>
            <person name="Ferreira P."/>
            <person name="Fisher S."/>
            <person name="FitzGerald M."/>
            <person name="Foley K."/>
            <person name="Foley C."/>
            <person name="Franke A."/>
            <person name="Friedrich D."/>
            <person name="Gage D."/>
            <person name="Garber M."/>
            <person name="Gearin G."/>
            <person name="Giannoukos G."/>
            <person name="Goode T."/>
            <person name="Goyette A."/>
            <person name="Graham J."/>
            <person name="Grandbois E."/>
            <person name="Gyaltsen K."/>
            <person name="Hafez N."/>
            <person name="Hagopian D."/>
            <person name="Hagos B."/>
            <person name="Hall J."/>
            <person name="Healy C."/>
            <person name="Hegarty R."/>
            <person name="Honan T."/>
            <person name="Horn A."/>
            <person name="Houde N."/>
            <person name="Hughes L."/>
            <person name="Hunnicutt L."/>
            <person name="Husby M."/>
            <person name="Jester B."/>
            <person name="Jones C."/>
            <person name="Kamat A."/>
            <person name="Kanga B."/>
            <person name="Kells C."/>
            <person name="Khazanovich D."/>
            <person name="Kieu A.C."/>
            <person name="Kisner P."/>
            <person name="Kumar M."/>
            <person name="Lance K."/>
            <person name="Landers T."/>
            <person name="Lara M."/>
            <person name="Lee W."/>
            <person name="Leger J.P."/>
            <person name="Lennon N."/>
            <person name="Leuper L."/>
            <person name="LeVine S."/>
            <person name="Liu J."/>
            <person name="Liu X."/>
            <person name="Lokyitsang Y."/>
            <person name="Lokyitsang T."/>
            <person name="Lui A."/>
            <person name="Macdonald J."/>
            <person name="Major J."/>
            <person name="Marabella R."/>
            <person name="Maru K."/>
            <person name="Matthews C."/>
            <person name="McDonough S."/>
            <person name="Mehta T."/>
            <person name="Meldrim J."/>
            <person name="Melnikov A."/>
            <person name="Meneus L."/>
            <person name="Mihalev A."/>
            <person name="Mihova T."/>
            <person name="Miller K."/>
            <person name="Mittelman R."/>
            <person name="Mlenga V."/>
            <person name="Mulrain L."/>
            <person name="Munson G."/>
            <person name="Navidi A."/>
            <person name="Naylor J."/>
            <person name="Nguyen T."/>
            <person name="Nguyen N."/>
            <person name="Nguyen C."/>
            <person name="Nguyen T."/>
            <person name="Nicol R."/>
            <person name="Norbu N."/>
            <person name="Norbu C."/>
            <person name="Novod N."/>
            <person name="Nyima T."/>
            <person name="Olandt P."/>
            <person name="O'Neill B."/>
            <person name="O'Neill K."/>
            <person name="Osman S."/>
            <person name="Oyono L."/>
            <person name="Patti C."/>
            <person name="Perrin D."/>
            <person name="Phunkhang P."/>
            <person name="Pierre F."/>
            <person name="Priest M."/>
            <person name="Rachupka A."/>
            <person name="Raghuraman S."/>
            <person name="Rameau R."/>
            <person name="Ray V."/>
            <person name="Raymond C."/>
            <person name="Rege F."/>
            <person name="Rise C."/>
            <person name="Rogers J."/>
            <person name="Rogov P."/>
            <person name="Sahalie J."/>
            <person name="Settipalli S."/>
            <person name="Sharpe T."/>
            <person name="Shea T."/>
            <person name="Sheehan M."/>
            <person name="Sherpa N."/>
            <person name="Shi J."/>
            <person name="Shih D."/>
            <person name="Sloan J."/>
            <person name="Smith C."/>
            <person name="Sparrow T."/>
            <person name="Stalker J."/>
            <person name="Stange-Thomann N."/>
            <person name="Stavropoulos S."/>
            <person name="Stone C."/>
            <person name="Stone S."/>
            <person name="Sykes S."/>
            <person name="Tchuinga P."/>
            <person name="Tenzing P."/>
            <person name="Tesfaye S."/>
            <person name="Thoulutsang D."/>
            <person name="Thoulutsang Y."/>
            <person name="Topham K."/>
            <person name="Topping I."/>
            <person name="Tsamla T."/>
            <person name="Vassiliev H."/>
            <person name="Venkataraman V."/>
            <person name="Vo A."/>
            <person name="Wangchuk T."/>
            <person name="Wangdi T."/>
            <person name="Weiand M."/>
            <person name="Wilkinson J."/>
            <person name="Wilson A."/>
            <person name="Yadav S."/>
            <person name="Yang S."/>
            <person name="Yang X."/>
            <person name="Young G."/>
            <person name="Yu Q."/>
            <person name="Zainoun J."/>
            <person name="Zembek L."/>
            <person name="Zimmer A."/>
            <person name="Lander E.S."/>
        </authorList>
    </citation>
    <scope>NUCLEOTIDE SEQUENCE [LARGE SCALE GENOMIC DNA]</scope>
    <source>
        <strain evidence="1">Boxer</strain>
    </source>
</reference>
<name>A0A8P0TMA9_CANLF</name>
<dbReference type="Ensembl" id="ENSCAFT00000106421.1">
    <property type="protein sequence ID" value="ENSCAFP00000069804.1"/>
    <property type="gene ID" value="ENSCAFG00000056437.1"/>
</dbReference>
<evidence type="ECO:0000313" key="2">
    <source>
        <dbReference type="Proteomes" id="UP000002254"/>
    </source>
</evidence>
<sequence length="50" mass="5969">WLRWLNHHLSIQVTHINKMKDKNRTIISIGTEKAFDKTQHPFMIKTPSKV</sequence>
<reference evidence="1" key="2">
    <citation type="submission" date="2025-08" db="UniProtKB">
        <authorList>
            <consortium name="Ensembl"/>
        </authorList>
    </citation>
    <scope>IDENTIFICATION</scope>
</reference>
<dbReference type="Proteomes" id="UP000002254">
    <property type="component" value="Chromosome 25"/>
</dbReference>
<protein>
    <submittedName>
        <fullName evidence="1">Uncharacterized protein</fullName>
    </submittedName>
</protein>
<accession>A0A8P0TMA9</accession>
<organism evidence="1 2">
    <name type="scientific">Canis lupus familiaris</name>
    <name type="common">Dog</name>
    <name type="synonym">Canis familiaris</name>
    <dbReference type="NCBI Taxonomy" id="9615"/>
    <lineage>
        <taxon>Eukaryota</taxon>
        <taxon>Metazoa</taxon>
        <taxon>Chordata</taxon>
        <taxon>Craniata</taxon>
        <taxon>Vertebrata</taxon>
        <taxon>Euteleostomi</taxon>
        <taxon>Mammalia</taxon>
        <taxon>Eutheria</taxon>
        <taxon>Laurasiatheria</taxon>
        <taxon>Carnivora</taxon>
        <taxon>Caniformia</taxon>
        <taxon>Canidae</taxon>
        <taxon>Canis</taxon>
    </lineage>
</organism>